<dbReference type="OrthoDB" id="2633577at2"/>
<evidence type="ECO:0000313" key="2">
    <source>
        <dbReference type="Proteomes" id="UP000318102"/>
    </source>
</evidence>
<keyword evidence="2" id="KW-1185">Reference proteome</keyword>
<organism evidence="1 2">
    <name type="scientific">Paenibacillus agilis</name>
    <dbReference type="NCBI Taxonomy" id="3020863"/>
    <lineage>
        <taxon>Bacteria</taxon>
        <taxon>Bacillati</taxon>
        <taxon>Bacillota</taxon>
        <taxon>Bacilli</taxon>
        <taxon>Bacillales</taxon>
        <taxon>Paenibacillaceae</taxon>
        <taxon>Paenibacillus</taxon>
    </lineage>
</organism>
<dbReference type="EMBL" id="VNJK01000005">
    <property type="protein sequence ID" value="TVX86904.1"/>
    <property type="molecule type" value="Genomic_DNA"/>
</dbReference>
<name>A0A559IGZ2_9BACL</name>
<accession>A0A559IGZ2</accession>
<sequence length="89" mass="10609">MRKIRRACATELYRTVKRMNVYIPAPLIEQGEQLYVKKVVANLLFVHEHGQNRKKLCDWWDEQVAPELAELWNVDIEKLKQNFRHTFGG</sequence>
<dbReference type="AlphaFoldDB" id="A0A559IGZ2"/>
<reference evidence="1 2" key="1">
    <citation type="submission" date="2019-07" db="EMBL/GenBank/DDBJ databases">
        <authorList>
            <person name="Kim J."/>
        </authorList>
    </citation>
    <scope>NUCLEOTIDE SEQUENCE [LARGE SCALE GENOMIC DNA]</scope>
    <source>
        <strain evidence="1 2">N4</strain>
    </source>
</reference>
<evidence type="ECO:0000313" key="1">
    <source>
        <dbReference type="EMBL" id="TVX86904.1"/>
    </source>
</evidence>
<proteinExistence type="predicted"/>
<protein>
    <submittedName>
        <fullName evidence="1">Dehydrogenase</fullName>
    </submittedName>
</protein>
<dbReference type="Proteomes" id="UP000318102">
    <property type="component" value="Unassembled WGS sequence"/>
</dbReference>
<comment type="caution">
    <text evidence="1">The sequence shown here is derived from an EMBL/GenBank/DDBJ whole genome shotgun (WGS) entry which is preliminary data.</text>
</comment>
<gene>
    <name evidence="1" type="ORF">FPZ44_22715</name>
</gene>